<dbReference type="EMBL" id="CP002820">
    <property type="protein sequence ID" value="AEG72063.1"/>
    <property type="molecule type" value="Genomic_DNA"/>
</dbReference>
<dbReference type="Proteomes" id="UP000007953">
    <property type="component" value="Plasmid megaplasmid"/>
</dbReference>
<dbReference type="AlphaFoldDB" id="F6GBJ7"/>
<sequence length="133" mass="15007">MWRPSCRTSRGLQSSWASTRFTFTGRAGKARPCFARRSAASNWSRSSPRFDACTAVMEACAGAHHMARKQATFGHRVKLISPQCVRRFVKGNQNDSSMPRRSAKRRCARSCGSSRPRRSHSWRARRCTGYAHG</sequence>
<name>F6GBJ7_RALS8</name>
<feature type="region of interest" description="Disordered" evidence="1">
    <location>
        <begin position="91"/>
        <end position="118"/>
    </location>
</feature>
<dbReference type="HOGENOM" id="CLU_1905000_0_0_4"/>
<geneLocation type="plasmid" evidence="3"/>
<proteinExistence type="predicted"/>
<keyword evidence="2" id="KW-0614">Plasmid</keyword>
<gene>
    <name evidence="2" type="ordered locus">RSPO_m01428</name>
</gene>
<accession>F6GBJ7</accession>
<protein>
    <submittedName>
        <fullName evidence="2">Putative transposase, IS110 family</fullName>
    </submittedName>
</protein>
<evidence type="ECO:0000256" key="1">
    <source>
        <dbReference type="SAM" id="MobiDB-lite"/>
    </source>
</evidence>
<reference evidence="2 3" key="1">
    <citation type="journal article" date="2011" name="J. Bacteriol.">
        <title>Complete genome sequence of the plant pathogen Ralstonia solanacearum strain Po82.</title>
        <authorList>
            <person name="Xu J."/>
            <person name="Zheng H.J."/>
            <person name="Liu L."/>
            <person name="Pan Z.C."/>
            <person name="Prior P."/>
            <person name="Tang B."/>
            <person name="Xu J.S."/>
            <person name="Zhang H."/>
            <person name="Tian Q."/>
            <person name="Zhang L.Q."/>
            <person name="Feng J."/>
        </authorList>
    </citation>
    <scope>NUCLEOTIDE SEQUENCE [LARGE SCALE GENOMIC DNA]</scope>
    <source>
        <strain evidence="3">Po82</strain>
    </source>
</reference>
<evidence type="ECO:0000313" key="2">
    <source>
        <dbReference type="EMBL" id="AEG72063.1"/>
    </source>
</evidence>
<organism evidence="2 3">
    <name type="scientific">Ralstonia solanacearum (strain Po82)</name>
    <dbReference type="NCBI Taxonomy" id="1031711"/>
    <lineage>
        <taxon>Bacteria</taxon>
        <taxon>Pseudomonadati</taxon>
        <taxon>Pseudomonadota</taxon>
        <taxon>Betaproteobacteria</taxon>
        <taxon>Burkholderiales</taxon>
        <taxon>Burkholderiaceae</taxon>
        <taxon>Ralstonia</taxon>
        <taxon>Ralstonia solanacearum species complex</taxon>
    </lineage>
</organism>
<evidence type="ECO:0000313" key="3">
    <source>
        <dbReference type="Proteomes" id="UP000007953"/>
    </source>
</evidence>
<dbReference type="KEGG" id="rsn:RSPO_m01428"/>